<reference evidence="3" key="1">
    <citation type="journal article" date="2020" name="Stud. Mycol.">
        <title>101 Dothideomycetes genomes: a test case for predicting lifestyles and emergence of pathogens.</title>
        <authorList>
            <person name="Haridas S."/>
            <person name="Albert R."/>
            <person name="Binder M."/>
            <person name="Bloem J."/>
            <person name="Labutti K."/>
            <person name="Salamov A."/>
            <person name="Andreopoulos B."/>
            <person name="Baker S."/>
            <person name="Barry K."/>
            <person name="Bills G."/>
            <person name="Bluhm B."/>
            <person name="Cannon C."/>
            <person name="Castanera R."/>
            <person name="Culley D."/>
            <person name="Daum C."/>
            <person name="Ezra D."/>
            <person name="Gonzalez J."/>
            <person name="Henrissat B."/>
            <person name="Kuo A."/>
            <person name="Liang C."/>
            <person name="Lipzen A."/>
            <person name="Lutzoni F."/>
            <person name="Magnuson J."/>
            <person name="Mondo S."/>
            <person name="Nolan M."/>
            <person name="Ohm R."/>
            <person name="Pangilinan J."/>
            <person name="Park H.-J."/>
            <person name="Ramirez L."/>
            <person name="Alfaro M."/>
            <person name="Sun H."/>
            <person name="Tritt A."/>
            <person name="Yoshinaga Y."/>
            <person name="Zwiers L.-H."/>
            <person name="Turgeon B."/>
            <person name="Goodwin S."/>
            <person name="Spatafora J."/>
            <person name="Crous P."/>
            <person name="Grigoriev I."/>
        </authorList>
    </citation>
    <scope>NUCLEOTIDE SEQUENCE</scope>
    <source>
        <strain evidence="3">CBS 473.64</strain>
    </source>
</reference>
<keyword evidence="2" id="KW-0732">Signal</keyword>
<feature type="compositionally biased region" description="Basic and acidic residues" evidence="1">
    <location>
        <begin position="209"/>
        <end position="226"/>
    </location>
</feature>
<organism evidence="3 4">
    <name type="scientific">Massarina eburnea CBS 473.64</name>
    <dbReference type="NCBI Taxonomy" id="1395130"/>
    <lineage>
        <taxon>Eukaryota</taxon>
        <taxon>Fungi</taxon>
        <taxon>Dikarya</taxon>
        <taxon>Ascomycota</taxon>
        <taxon>Pezizomycotina</taxon>
        <taxon>Dothideomycetes</taxon>
        <taxon>Pleosporomycetidae</taxon>
        <taxon>Pleosporales</taxon>
        <taxon>Massarineae</taxon>
        <taxon>Massarinaceae</taxon>
        <taxon>Massarina</taxon>
    </lineage>
</organism>
<dbReference type="InterPro" id="IPR009291">
    <property type="entry name" value="Vps62"/>
</dbReference>
<evidence type="ECO:0008006" key="5">
    <source>
        <dbReference type="Google" id="ProtNLM"/>
    </source>
</evidence>
<evidence type="ECO:0000313" key="3">
    <source>
        <dbReference type="EMBL" id="KAF2640396.1"/>
    </source>
</evidence>
<protein>
    <recommendedName>
        <fullName evidence="5">Vacuolar sorting-associated protein-like protein</fullName>
    </recommendedName>
</protein>
<sequence>MKGRKSAIAAAGTFFSLFTFSQLYQHVVSQNIFEGSRVEDQANFIRSSRSWLDRRVCTWFGLCGLAHLNRSNWDKFETKQVPVYAGPREQVDLREFAKDAQTLPEDWSEKEFKEREIPQYVLDHAPLIHLYSGEEFWPGDMIDHLWHTTPHLNYTPLQAVDDHPTLNNLGKLNSWGRHVYLTSDDNPEETPPPEWLAGEVNIPNAPEDSEPKDPNEGGRTGGHLEEDKESEGSSWFKSGKGDTVERGGFRPTGPASSPHPMPTDTPEGEEWVNKKPSWRPDLLREKMKKRGRKVVGGKSGAPAVLIVVPKDDGVVDAFWFFFYSFNKGNSVFNIVFGNHVGDWEHTMVRFQHGVPKAIFFSEHSFGDAYVWDAVEKSGKRPVGFSATGSHAMYATPGVHPYILPGGILHDVTDRGPLWDPTLNMHSYTYDYQRDMLRSSNLEPDAPTSWFYFWGHWGDKFYPLNDPRQYQFLGEYHYVNGPLGPRFKNLGRQEICQGGDTCVVKKWLGDNHLPRSRTKRYPNVGQGEEMSAEDVQRFVGPEKGPA</sequence>
<accession>A0A6A6RXX9</accession>
<dbReference type="Pfam" id="PF06101">
    <property type="entry name" value="Vps62"/>
    <property type="match status" value="1"/>
</dbReference>
<evidence type="ECO:0000256" key="1">
    <source>
        <dbReference type="SAM" id="MobiDB-lite"/>
    </source>
</evidence>
<dbReference type="Proteomes" id="UP000799753">
    <property type="component" value="Unassembled WGS sequence"/>
</dbReference>
<proteinExistence type="predicted"/>
<dbReference type="PANTHER" id="PTHR48172">
    <property type="match status" value="1"/>
</dbReference>
<dbReference type="AlphaFoldDB" id="A0A6A6RXX9"/>
<evidence type="ECO:0000313" key="4">
    <source>
        <dbReference type="Proteomes" id="UP000799753"/>
    </source>
</evidence>
<feature type="compositionally biased region" description="Basic and acidic residues" evidence="1">
    <location>
        <begin position="239"/>
        <end position="248"/>
    </location>
</feature>
<dbReference type="PANTHER" id="PTHR48172:SF2">
    <property type="entry name" value="VACUOLAR PROTEIN SORTING PROTEIN 62"/>
    <property type="match status" value="1"/>
</dbReference>
<gene>
    <name evidence="3" type="ORF">P280DRAFT_401741</name>
</gene>
<feature type="region of interest" description="Disordered" evidence="1">
    <location>
        <begin position="516"/>
        <end position="545"/>
    </location>
</feature>
<evidence type="ECO:0000256" key="2">
    <source>
        <dbReference type="SAM" id="SignalP"/>
    </source>
</evidence>
<keyword evidence="4" id="KW-1185">Reference proteome</keyword>
<dbReference type="OrthoDB" id="188042at2759"/>
<dbReference type="EMBL" id="MU006785">
    <property type="protein sequence ID" value="KAF2640396.1"/>
    <property type="molecule type" value="Genomic_DNA"/>
</dbReference>
<name>A0A6A6RXX9_9PLEO</name>
<feature type="chain" id="PRO_5025505750" description="Vacuolar sorting-associated protein-like protein" evidence="2">
    <location>
        <begin position="30"/>
        <end position="545"/>
    </location>
</feature>
<feature type="signal peptide" evidence="2">
    <location>
        <begin position="1"/>
        <end position="29"/>
    </location>
</feature>
<feature type="region of interest" description="Disordered" evidence="1">
    <location>
        <begin position="183"/>
        <end position="278"/>
    </location>
</feature>